<evidence type="ECO:0000313" key="2">
    <source>
        <dbReference type="EMBL" id="MDA5092717.1"/>
    </source>
</evidence>
<name>A0ABT4VYR6_9RHOB</name>
<dbReference type="Pfam" id="PF20573">
    <property type="entry name" value="DUF6782"/>
    <property type="match status" value="1"/>
</dbReference>
<organism evidence="2 3">
    <name type="scientific">Aliiroseovarius salicola</name>
    <dbReference type="NCBI Taxonomy" id="3009082"/>
    <lineage>
        <taxon>Bacteria</taxon>
        <taxon>Pseudomonadati</taxon>
        <taxon>Pseudomonadota</taxon>
        <taxon>Alphaproteobacteria</taxon>
        <taxon>Rhodobacterales</taxon>
        <taxon>Paracoccaceae</taxon>
        <taxon>Aliiroseovarius</taxon>
    </lineage>
</organism>
<gene>
    <name evidence="2" type="ORF">O2N63_01285</name>
</gene>
<feature type="domain" description="DUF6782" evidence="1">
    <location>
        <begin position="36"/>
        <end position="266"/>
    </location>
</feature>
<evidence type="ECO:0000259" key="1">
    <source>
        <dbReference type="Pfam" id="PF20573"/>
    </source>
</evidence>
<dbReference type="Proteomes" id="UP001528040">
    <property type="component" value="Unassembled WGS sequence"/>
</dbReference>
<dbReference type="RefSeq" id="WP_271052253.1">
    <property type="nucleotide sequence ID" value="NZ_JAQIIO010000001.1"/>
</dbReference>
<reference evidence="2 3" key="1">
    <citation type="submission" date="2023-01" db="EMBL/GenBank/DDBJ databases">
        <authorList>
            <person name="Yoon J.-W."/>
        </authorList>
    </citation>
    <scope>NUCLEOTIDE SEQUENCE [LARGE SCALE GENOMIC DNA]</scope>
    <source>
        <strain evidence="2 3">KMU-50</strain>
    </source>
</reference>
<evidence type="ECO:0000313" key="3">
    <source>
        <dbReference type="Proteomes" id="UP001528040"/>
    </source>
</evidence>
<dbReference type="InterPro" id="IPR046709">
    <property type="entry name" value="DUF6782"/>
</dbReference>
<proteinExistence type="predicted"/>
<keyword evidence="3" id="KW-1185">Reference proteome</keyword>
<dbReference type="EMBL" id="JAQIIO010000001">
    <property type="protein sequence ID" value="MDA5092717.1"/>
    <property type="molecule type" value="Genomic_DNA"/>
</dbReference>
<comment type="caution">
    <text evidence="2">The sequence shown here is derived from an EMBL/GenBank/DDBJ whole genome shotgun (WGS) entry which is preliminary data.</text>
</comment>
<accession>A0ABT4VYR6</accession>
<protein>
    <recommendedName>
        <fullName evidence="1">DUF6782 domain-containing protein</fullName>
    </recommendedName>
</protein>
<sequence length="276" mass="30940">MPRSALDKSFFTGQPVGMRLLMALAFVFVLPPSLAHASDTCINAPFLMVESDEQKELQSLVDGLSPARKQFPYLDKALSTNRLSLCFSSKMNNALGYLDAEEFQIVIDRSLSTEFQLGILLHELRHLWQLSTGACPSDNLSMKEYARAVFALEADASAISLLLAWEMREPDNNGIWDALSSWPSQSDIATRFAETMHQTGDESLAVTAAFYQWYGSTERRETYYAEACSGYLDRQDATHLIPRYQLIDAGFYKSLCRLPDGSSYRCSDPDRAPAQQ</sequence>